<reference evidence="1" key="1">
    <citation type="submission" date="2015-04" db="UniProtKB">
        <authorList>
            <consortium name="EnsemblPlants"/>
        </authorList>
    </citation>
    <scope>IDENTIFICATION</scope>
</reference>
<evidence type="ECO:0000313" key="2">
    <source>
        <dbReference type="Proteomes" id="UP000026962"/>
    </source>
</evidence>
<reference evidence="1" key="2">
    <citation type="submission" date="2018-05" db="EMBL/GenBank/DDBJ databases">
        <title>OpunRS2 (Oryza punctata Reference Sequence Version 2).</title>
        <authorList>
            <person name="Zhang J."/>
            <person name="Kudrna D."/>
            <person name="Lee S."/>
            <person name="Talag J."/>
            <person name="Welchert J."/>
            <person name="Wing R.A."/>
        </authorList>
    </citation>
    <scope>NUCLEOTIDE SEQUENCE [LARGE SCALE GENOMIC DNA]</scope>
</reference>
<evidence type="ECO:0000313" key="1">
    <source>
        <dbReference type="EnsemblPlants" id="OPUNC02G03600.1"/>
    </source>
</evidence>
<sequence>MSSTCRSSFRPVVSGGDSGRIPPRLLKLMSRMTILPDDITSDGNPPDNELCDRFRCSKLDSLPRAGDMLPSSFLEANMTSVTVGTLPAVLLQVMPSHEQQSLPCRHDAARPPSCESPARNWSRQLLSCSAQQLVEDAEESISTRTRQRIDMDNLLRWWDRRWRWLRRRCTGSPCGIDDRELGAQDLELVAATLVGRRFGALP</sequence>
<accession>A0A0E0JVR5</accession>
<dbReference type="Gramene" id="OPUNC02G03600.1">
    <property type="protein sequence ID" value="OPUNC02G03600.1"/>
    <property type="gene ID" value="OPUNC02G03600"/>
</dbReference>
<keyword evidence="2" id="KW-1185">Reference proteome</keyword>
<proteinExistence type="predicted"/>
<dbReference type="EnsemblPlants" id="OPUNC02G03600.1">
    <property type="protein sequence ID" value="OPUNC02G03600.1"/>
    <property type="gene ID" value="OPUNC02G03600"/>
</dbReference>
<dbReference type="Proteomes" id="UP000026962">
    <property type="component" value="Chromosome 2"/>
</dbReference>
<dbReference type="OMA" id="LMSRMTI"/>
<organism evidence="1">
    <name type="scientific">Oryza punctata</name>
    <name type="common">Red rice</name>
    <dbReference type="NCBI Taxonomy" id="4537"/>
    <lineage>
        <taxon>Eukaryota</taxon>
        <taxon>Viridiplantae</taxon>
        <taxon>Streptophyta</taxon>
        <taxon>Embryophyta</taxon>
        <taxon>Tracheophyta</taxon>
        <taxon>Spermatophyta</taxon>
        <taxon>Magnoliopsida</taxon>
        <taxon>Liliopsida</taxon>
        <taxon>Poales</taxon>
        <taxon>Poaceae</taxon>
        <taxon>BOP clade</taxon>
        <taxon>Oryzoideae</taxon>
        <taxon>Oryzeae</taxon>
        <taxon>Oryzinae</taxon>
        <taxon>Oryza</taxon>
    </lineage>
</organism>
<dbReference type="HOGENOM" id="CLU_1356588_0_0_1"/>
<name>A0A0E0JVR5_ORYPU</name>
<dbReference type="AlphaFoldDB" id="A0A0E0JVR5"/>
<protein>
    <submittedName>
        <fullName evidence="1">Uncharacterized protein</fullName>
    </submittedName>
</protein>